<organism evidence="3 4">
    <name type="scientific">Rosa chinensis</name>
    <name type="common">China rose</name>
    <dbReference type="NCBI Taxonomy" id="74649"/>
    <lineage>
        <taxon>Eukaryota</taxon>
        <taxon>Viridiplantae</taxon>
        <taxon>Streptophyta</taxon>
        <taxon>Embryophyta</taxon>
        <taxon>Tracheophyta</taxon>
        <taxon>Spermatophyta</taxon>
        <taxon>Magnoliopsida</taxon>
        <taxon>eudicotyledons</taxon>
        <taxon>Gunneridae</taxon>
        <taxon>Pentapetalae</taxon>
        <taxon>rosids</taxon>
        <taxon>fabids</taxon>
        <taxon>Rosales</taxon>
        <taxon>Rosaceae</taxon>
        <taxon>Rosoideae</taxon>
        <taxon>Rosoideae incertae sedis</taxon>
        <taxon>Rosa</taxon>
    </lineage>
</organism>
<dbReference type="SMART" id="SM01014">
    <property type="entry name" value="ARID"/>
    <property type="match status" value="1"/>
</dbReference>
<feature type="compositionally biased region" description="Polar residues" evidence="1">
    <location>
        <begin position="13"/>
        <end position="25"/>
    </location>
</feature>
<evidence type="ECO:0000313" key="4">
    <source>
        <dbReference type="Proteomes" id="UP000238479"/>
    </source>
</evidence>
<dbReference type="SUPFAM" id="SSF46774">
    <property type="entry name" value="ARID-like"/>
    <property type="match status" value="1"/>
</dbReference>
<dbReference type="Proteomes" id="UP000238479">
    <property type="component" value="Chromosome 3"/>
</dbReference>
<dbReference type="PANTHER" id="PTHR46691:SF5">
    <property type="entry name" value="HMG (HIGH MOBILITY GROUP) BOX PROTEIN"/>
    <property type="match status" value="1"/>
</dbReference>
<dbReference type="InterPro" id="IPR001606">
    <property type="entry name" value="ARID_dom"/>
</dbReference>
<dbReference type="OMA" id="EQLYYYR"/>
<feature type="region of interest" description="Disordered" evidence="1">
    <location>
        <begin position="168"/>
        <end position="215"/>
    </location>
</feature>
<feature type="domain" description="ARID" evidence="2">
    <location>
        <begin position="48"/>
        <end position="138"/>
    </location>
</feature>
<evidence type="ECO:0000256" key="1">
    <source>
        <dbReference type="SAM" id="MobiDB-lite"/>
    </source>
</evidence>
<dbReference type="PROSITE" id="PS51011">
    <property type="entry name" value="ARID"/>
    <property type="match status" value="1"/>
</dbReference>
<dbReference type="InterPro" id="IPR036431">
    <property type="entry name" value="ARID_dom_sf"/>
</dbReference>
<dbReference type="Gene3D" id="1.10.30.10">
    <property type="entry name" value="High mobility group box domain"/>
    <property type="match status" value="1"/>
</dbReference>
<dbReference type="InterPro" id="IPR036910">
    <property type="entry name" value="HMG_box_dom_sf"/>
</dbReference>
<sequence length="388" mass="44046">MPMKNVREDTRDSQISGFSEFSKPQCSGKLINPNEPNSGFQGKIMFDSSDSESFYERLGKLNESLGYNLVFDVRQTKLNLHLFYKEVTLRGGFNQVNKDRRWDEIASSLKLDGRNLNYPDILLKLYALFLFHYEQIYFYRGPEKVASTPDLTIDIEDSPRMEMKCTNHSSQMVTNVEDGPGEKKMLKESCSQSMSTGSASAEKQSAPEAEQKHIPQLHSEKEEIWTKDMHSSAENQLAVPEAAQEQTPKLHPKKKEMRKRGSASAEKQLAVPRKKGMKKPGARQGIRSGYHIFIKTECGRLKKIQSNKGQNLRQLANDAWNQLSEAEKQPFLEQSIKEKESLANKVAVDDEQNHVMESADLENKQASPDGDYHVILDPSDAEKSIEVN</sequence>
<proteinExistence type="predicted"/>
<reference evidence="3 4" key="1">
    <citation type="journal article" date="2018" name="Nat. Genet.">
        <title>The Rosa genome provides new insights in the design of modern roses.</title>
        <authorList>
            <person name="Bendahmane M."/>
        </authorList>
    </citation>
    <scope>NUCLEOTIDE SEQUENCE [LARGE SCALE GENOMIC DNA]</scope>
    <source>
        <strain evidence="4">cv. Old Blush</strain>
    </source>
</reference>
<accession>A0A2P6R7J3</accession>
<comment type="caution">
    <text evidence="3">The sequence shown here is derived from an EMBL/GenBank/DDBJ whole genome shotgun (WGS) entry which is preliminary data.</text>
</comment>
<evidence type="ECO:0000313" key="3">
    <source>
        <dbReference type="EMBL" id="PRQ42400.1"/>
    </source>
</evidence>
<dbReference type="EMBL" id="PDCK01000041">
    <property type="protein sequence ID" value="PRQ42400.1"/>
    <property type="molecule type" value="Genomic_DNA"/>
</dbReference>
<feature type="region of interest" description="Disordered" evidence="1">
    <location>
        <begin position="1"/>
        <end position="38"/>
    </location>
</feature>
<dbReference type="Pfam" id="PF01388">
    <property type="entry name" value="ARID"/>
    <property type="match status" value="1"/>
</dbReference>
<dbReference type="STRING" id="74649.A0A2P6R7J3"/>
<dbReference type="PANTHER" id="PTHR46691">
    <property type="entry name" value="HIGH MOBILITY GROUP B PROTEIN 9"/>
    <property type="match status" value="1"/>
</dbReference>
<dbReference type="Gene3D" id="1.10.150.60">
    <property type="entry name" value="ARID DNA-binding domain"/>
    <property type="match status" value="1"/>
</dbReference>
<feature type="compositionally biased region" description="Basic and acidic residues" evidence="1">
    <location>
        <begin position="370"/>
        <end position="388"/>
    </location>
</feature>
<dbReference type="SMART" id="SM00501">
    <property type="entry name" value="BRIGHT"/>
    <property type="match status" value="1"/>
</dbReference>
<feature type="compositionally biased region" description="Polar residues" evidence="1">
    <location>
        <begin position="189"/>
        <end position="203"/>
    </location>
</feature>
<feature type="compositionally biased region" description="Basic residues" evidence="1">
    <location>
        <begin position="272"/>
        <end position="281"/>
    </location>
</feature>
<protein>
    <submittedName>
        <fullName evidence="3">Putative transcription factor &amp; chromatin remodeling ARID-HMG family</fullName>
    </submittedName>
</protein>
<feature type="compositionally biased region" description="Basic residues" evidence="1">
    <location>
        <begin position="250"/>
        <end position="261"/>
    </location>
</feature>
<feature type="compositionally biased region" description="Basic and acidic residues" evidence="1">
    <location>
        <begin position="1"/>
        <end position="12"/>
    </location>
</feature>
<keyword evidence="4" id="KW-1185">Reference proteome</keyword>
<evidence type="ECO:0000259" key="2">
    <source>
        <dbReference type="PROSITE" id="PS51011"/>
    </source>
</evidence>
<dbReference type="GO" id="GO:0003677">
    <property type="term" value="F:DNA binding"/>
    <property type="evidence" value="ECO:0007669"/>
    <property type="project" value="InterPro"/>
</dbReference>
<dbReference type="AlphaFoldDB" id="A0A2P6R7J3"/>
<dbReference type="SUPFAM" id="SSF47095">
    <property type="entry name" value="HMG-box"/>
    <property type="match status" value="1"/>
</dbReference>
<feature type="region of interest" description="Disordered" evidence="1">
    <location>
        <begin position="350"/>
        <end position="388"/>
    </location>
</feature>
<gene>
    <name evidence="3" type="ORF">RchiOBHm_Chr3g0457251</name>
</gene>
<feature type="region of interest" description="Disordered" evidence="1">
    <location>
        <begin position="239"/>
        <end position="283"/>
    </location>
</feature>
<name>A0A2P6R7J3_ROSCH</name>
<dbReference type="Gramene" id="PRQ42400">
    <property type="protein sequence ID" value="PRQ42400"/>
    <property type="gene ID" value="RchiOBHm_Chr3g0457251"/>
</dbReference>